<feature type="transmembrane region" description="Helical" evidence="6">
    <location>
        <begin position="71"/>
        <end position="91"/>
    </location>
</feature>
<reference evidence="8" key="1">
    <citation type="submission" date="2015-07" db="EMBL/GenBank/DDBJ databases">
        <authorList>
            <person name="Rodrigo-Torres Lidia"/>
            <person name="Arahal R.David."/>
        </authorList>
    </citation>
    <scope>NUCLEOTIDE SEQUENCE [LARGE SCALE GENOMIC DNA]</scope>
    <source>
        <strain evidence="8">CECT 4801</strain>
    </source>
</reference>
<dbReference type="OrthoDB" id="9804822at2"/>
<comment type="subcellular location">
    <subcellularLocation>
        <location evidence="1">Cell membrane</location>
        <topology evidence="1">Multi-pass membrane protein</topology>
    </subcellularLocation>
</comment>
<evidence type="ECO:0000256" key="2">
    <source>
        <dbReference type="ARBA" id="ARBA00022475"/>
    </source>
</evidence>
<dbReference type="InterPro" id="IPR001123">
    <property type="entry name" value="LeuE-type"/>
</dbReference>
<dbReference type="GO" id="GO:0015171">
    <property type="term" value="F:amino acid transmembrane transporter activity"/>
    <property type="evidence" value="ECO:0007669"/>
    <property type="project" value="TreeGrafter"/>
</dbReference>
<evidence type="ECO:0000256" key="3">
    <source>
        <dbReference type="ARBA" id="ARBA00022692"/>
    </source>
</evidence>
<feature type="transmembrane region" description="Helical" evidence="6">
    <location>
        <begin position="111"/>
        <end position="137"/>
    </location>
</feature>
<dbReference type="RefSeq" id="WP_055655510.1">
    <property type="nucleotide sequence ID" value="NZ_CXST01000001.1"/>
</dbReference>
<sequence length="208" mass="21715">MTSELFFAYVIATLIVLAIPGPTIMLVVSYALTQGRKSAVASVLGVGLGDATAAAASLMGLGAILATSATAFTVLKWVGAIYLVWLGLKMWRSRPTALGPHQVADVPPRKIFWHAYVVTALNPKGIVFFMAFLPHFIAPHAPVVPQLALLGTTFVALGVLNAAAYAYAAAALGQKLRSPSLLRLVNKVGGAFLISAAAMTATLQRSAN</sequence>
<dbReference type="AlphaFoldDB" id="A0A0M6Y1H3"/>
<name>A0A0M6Y1H3_9HYPH</name>
<feature type="transmembrane region" description="Helical" evidence="6">
    <location>
        <begin position="39"/>
        <end position="65"/>
    </location>
</feature>
<accession>A0A0M6Y1H3</accession>
<dbReference type="PIRSF" id="PIRSF006324">
    <property type="entry name" value="LeuE"/>
    <property type="match status" value="1"/>
</dbReference>
<protein>
    <submittedName>
        <fullName evidence="7">Homoserine/homoserine lactone efflux protein</fullName>
    </submittedName>
</protein>
<feature type="transmembrane region" description="Helical" evidence="6">
    <location>
        <begin position="184"/>
        <end position="203"/>
    </location>
</feature>
<dbReference type="GO" id="GO:0005886">
    <property type="term" value="C:plasma membrane"/>
    <property type="evidence" value="ECO:0007669"/>
    <property type="project" value="UniProtKB-SubCell"/>
</dbReference>
<evidence type="ECO:0000256" key="4">
    <source>
        <dbReference type="ARBA" id="ARBA00022989"/>
    </source>
</evidence>
<evidence type="ECO:0000313" key="8">
    <source>
        <dbReference type="Proteomes" id="UP000048926"/>
    </source>
</evidence>
<keyword evidence="2" id="KW-1003">Cell membrane</keyword>
<feature type="transmembrane region" description="Helical" evidence="6">
    <location>
        <begin position="149"/>
        <end position="172"/>
    </location>
</feature>
<keyword evidence="8" id="KW-1185">Reference proteome</keyword>
<dbReference type="EMBL" id="CXST01000001">
    <property type="protein sequence ID" value="CTQ43403.1"/>
    <property type="molecule type" value="Genomic_DNA"/>
</dbReference>
<keyword evidence="4 6" id="KW-1133">Transmembrane helix</keyword>
<dbReference type="PANTHER" id="PTHR30086:SF20">
    <property type="entry name" value="ARGININE EXPORTER PROTEIN ARGO-RELATED"/>
    <property type="match status" value="1"/>
</dbReference>
<feature type="transmembrane region" description="Helical" evidence="6">
    <location>
        <begin position="6"/>
        <end position="32"/>
    </location>
</feature>
<keyword evidence="3 6" id="KW-0812">Transmembrane</keyword>
<evidence type="ECO:0000256" key="5">
    <source>
        <dbReference type="ARBA" id="ARBA00023136"/>
    </source>
</evidence>
<evidence type="ECO:0000256" key="1">
    <source>
        <dbReference type="ARBA" id="ARBA00004651"/>
    </source>
</evidence>
<gene>
    <name evidence="7" type="primary">rhtB_4</name>
    <name evidence="7" type="ORF">LAL4801_01841</name>
</gene>
<evidence type="ECO:0000256" key="6">
    <source>
        <dbReference type="SAM" id="Phobius"/>
    </source>
</evidence>
<keyword evidence="5 6" id="KW-0472">Membrane</keyword>
<organism evidence="7 8">
    <name type="scientific">Roseibium aggregatum</name>
    <dbReference type="NCBI Taxonomy" id="187304"/>
    <lineage>
        <taxon>Bacteria</taxon>
        <taxon>Pseudomonadati</taxon>
        <taxon>Pseudomonadota</taxon>
        <taxon>Alphaproteobacteria</taxon>
        <taxon>Hyphomicrobiales</taxon>
        <taxon>Stappiaceae</taxon>
        <taxon>Roseibium</taxon>
    </lineage>
</organism>
<dbReference type="PANTHER" id="PTHR30086">
    <property type="entry name" value="ARGININE EXPORTER PROTEIN ARGO"/>
    <property type="match status" value="1"/>
</dbReference>
<evidence type="ECO:0000313" key="7">
    <source>
        <dbReference type="EMBL" id="CTQ43403.1"/>
    </source>
</evidence>
<dbReference type="Pfam" id="PF01810">
    <property type="entry name" value="LysE"/>
    <property type="match status" value="1"/>
</dbReference>
<proteinExistence type="predicted"/>
<dbReference type="Proteomes" id="UP000048926">
    <property type="component" value="Unassembled WGS sequence"/>
</dbReference>